<reference evidence="2" key="1">
    <citation type="submission" date="2022-11" db="UniProtKB">
        <authorList>
            <consortium name="WormBaseParasite"/>
        </authorList>
    </citation>
    <scope>IDENTIFICATION</scope>
</reference>
<proteinExistence type="predicted"/>
<sequence length="353" mass="39795">MADDTFHYRTDLDDFLSLISVDGHTGDISEAEIFNRLGLQRLLERYNAEKLLSNIRGIPHLIQAVQCSLEVSLAQSSGFHYQFSCGNDGRSNHVYRHGGNPHNTDFRHSESGEEEDSAIVCRENGGISADQGLRFWHGLPSAALIHSSIKSSTKLRKSKSDDKLHFDQSKKLNKTYCECCERSKTKESAVLQPLCADHLFERCWNKQHFTITLYLDAERRHIATQLALKRQSVFVIFPYSETVPMVSSANKTKTTASTTSTNRRRSSSAECFKKLCQTSKDSKNVASLKNGYLCRSSKIEDQNSCMKMMCESCSGDGFDIVPQRKEAPGYRRPSFEVRLIGIHHPNVALAYPL</sequence>
<dbReference type="Proteomes" id="UP000887565">
    <property type="component" value="Unplaced"/>
</dbReference>
<dbReference type="AlphaFoldDB" id="A0A915I941"/>
<keyword evidence="1" id="KW-1185">Reference proteome</keyword>
<accession>A0A915I941</accession>
<evidence type="ECO:0000313" key="2">
    <source>
        <dbReference type="WBParaSite" id="nRc.2.0.1.t10689-RA"/>
    </source>
</evidence>
<protein>
    <submittedName>
        <fullName evidence="2">Uncharacterized protein</fullName>
    </submittedName>
</protein>
<evidence type="ECO:0000313" key="1">
    <source>
        <dbReference type="Proteomes" id="UP000887565"/>
    </source>
</evidence>
<organism evidence="1 2">
    <name type="scientific">Romanomermis culicivorax</name>
    <name type="common">Nematode worm</name>
    <dbReference type="NCBI Taxonomy" id="13658"/>
    <lineage>
        <taxon>Eukaryota</taxon>
        <taxon>Metazoa</taxon>
        <taxon>Ecdysozoa</taxon>
        <taxon>Nematoda</taxon>
        <taxon>Enoplea</taxon>
        <taxon>Dorylaimia</taxon>
        <taxon>Mermithida</taxon>
        <taxon>Mermithoidea</taxon>
        <taxon>Mermithidae</taxon>
        <taxon>Romanomermis</taxon>
    </lineage>
</organism>
<name>A0A915I941_ROMCU</name>
<dbReference type="WBParaSite" id="nRc.2.0.1.t10689-RA">
    <property type="protein sequence ID" value="nRc.2.0.1.t10689-RA"/>
    <property type="gene ID" value="nRc.2.0.1.g10689"/>
</dbReference>